<dbReference type="RefSeq" id="WP_344329592.1">
    <property type="nucleotide sequence ID" value="NZ_BAAAPY010000012.1"/>
</dbReference>
<feature type="region of interest" description="Disordered" evidence="1">
    <location>
        <begin position="93"/>
        <end position="112"/>
    </location>
</feature>
<evidence type="ECO:0000313" key="2">
    <source>
        <dbReference type="EMBL" id="GAA2083919.1"/>
    </source>
</evidence>
<protein>
    <recommendedName>
        <fullName evidence="4">Transposase</fullName>
    </recommendedName>
</protein>
<name>A0ABN2W4Z7_9ACTN</name>
<comment type="caution">
    <text evidence="2">The sequence shown here is derived from an EMBL/GenBank/DDBJ whole genome shotgun (WGS) entry which is preliminary data.</text>
</comment>
<evidence type="ECO:0000256" key="1">
    <source>
        <dbReference type="SAM" id="MobiDB-lite"/>
    </source>
</evidence>
<reference evidence="2 3" key="1">
    <citation type="journal article" date="2019" name="Int. J. Syst. Evol. Microbiol.">
        <title>The Global Catalogue of Microorganisms (GCM) 10K type strain sequencing project: providing services to taxonomists for standard genome sequencing and annotation.</title>
        <authorList>
            <consortium name="The Broad Institute Genomics Platform"/>
            <consortium name="The Broad Institute Genome Sequencing Center for Infectious Disease"/>
            <person name="Wu L."/>
            <person name="Ma J."/>
        </authorList>
    </citation>
    <scope>NUCLEOTIDE SEQUENCE [LARGE SCALE GENOMIC DNA]</scope>
    <source>
        <strain evidence="2 3">JCM 15749</strain>
    </source>
</reference>
<sequence length="163" mass="18130">MRDLAADGIAVAVSARVLGLCRQQYYRWCACPVTDSEWDEALLTDAIFNAHRDDPEFGYRFIVDEVRAGGFDVAERTVWRICSANRWWSSFGKKRSKHGKKPGPPVHDDRCASTDEHGVIRHKFAAGRPNELWVGDITEHPTEEGKRLFTDDGVAAGVGAVTG</sequence>
<accession>A0ABN2W4Z7</accession>
<dbReference type="EMBL" id="BAAAPY010000012">
    <property type="protein sequence ID" value="GAA2083919.1"/>
    <property type="molecule type" value="Genomic_DNA"/>
</dbReference>
<keyword evidence="3" id="KW-1185">Reference proteome</keyword>
<dbReference type="Proteomes" id="UP001501480">
    <property type="component" value="Unassembled WGS sequence"/>
</dbReference>
<evidence type="ECO:0000313" key="3">
    <source>
        <dbReference type="Proteomes" id="UP001501480"/>
    </source>
</evidence>
<evidence type="ECO:0008006" key="4">
    <source>
        <dbReference type="Google" id="ProtNLM"/>
    </source>
</evidence>
<proteinExistence type="predicted"/>
<organism evidence="2 3">
    <name type="scientific">Aeromicrobium halocynthiae</name>
    <dbReference type="NCBI Taxonomy" id="560557"/>
    <lineage>
        <taxon>Bacteria</taxon>
        <taxon>Bacillati</taxon>
        <taxon>Actinomycetota</taxon>
        <taxon>Actinomycetes</taxon>
        <taxon>Propionibacteriales</taxon>
        <taxon>Nocardioidaceae</taxon>
        <taxon>Aeromicrobium</taxon>
    </lineage>
</organism>
<gene>
    <name evidence="2" type="ORF">GCM10009821_26400</name>
</gene>